<dbReference type="SMART" id="SM00487">
    <property type="entry name" value="DEXDc"/>
    <property type="match status" value="1"/>
</dbReference>
<keyword evidence="3" id="KW-0067">ATP-binding</keyword>
<dbReference type="GeneID" id="91546215"/>
<evidence type="ECO:0000256" key="7">
    <source>
        <dbReference type="ARBA" id="ARBA00034808"/>
    </source>
</evidence>
<evidence type="ECO:0000256" key="6">
    <source>
        <dbReference type="ARBA" id="ARBA00034617"/>
    </source>
</evidence>
<feature type="domain" description="Helicase C-terminal" evidence="9">
    <location>
        <begin position="384"/>
        <end position="538"/>
    </location>
</feature>
<evidence type="ECO:0000313" key="11">
    <source>
        <dbReference type="Proteomes" id="UP001335325"/>
    </source>
</evidence>
<comment type="similarity">
    <text evidence="1">Belongs to the helicase family. RecQ subfamily.</text>
</comment>
<keyword evidence="11" id="KW-1185">Reference proteome</keyword>
<evidence type="ECO:0000259" key="9">
    <source>
        <dbReference type="PROSITE" id="PS51194"/>
    </source>
</evidence>
<protein>
    <recommendedName>
        <fullName evidence="7">DNA 3'-5' helicase</fullName>
        <ecNumber evidence="7">5.6.2.4</ecNumber>
    </recommendedName>
</protein>
<evidence type="ECO:0000256" key="3">
    <source>
        <dbReference type="ARBA" id="ARBA00022840"/>
    </source>
</evidence>
<evidence type="ECO:0000259" key="8">
    <source>
        <dbReference type="PROSITE" id="PS51192"/>
    </source>
</evidence>
<dbReference type="RefSeq" id="WP_326754769.1">
    <property type="nucleotide sequence ID" value="NZ_CP109134.1"/>
</dbReference>
<proteinExistence type="inferred from homology"/>
<dbReference type="Pfam" id="PF00270">
    <property type="entry name" value="DEAD"/>
    <property type="match status" value="1"/>
</dbReference>
<dbReference type="PROSITE" id="PS51192">
    <property type="entry name" value="HELICASE_ATP_BIND_1"/>
    <property type="match status" value="1"/>
</dbReference>
<dbReference type="EMBL" id="CP109134">
    <property type="protein sequence ID" value="WSD08949.1"/>
    <property type="molecule type" value="Genomic_DNA"/>
</dbReference>
<evidence type="ECO:0000313" key="10">
    <source>
        <dbReference type="EMBL" id="WSD08949.1"/>
    </source>
</evidence>
<dbReference type="PANTHER" id="PTHR13710:SF105">
    <property type="entry name" value="ATP-DEPENDENT DNA HELICASE Q1"/>
    <property type="match status" value="1"/>
</dbReference>
<dbReference type="InterPro" id="IPR011545">
    <property type="entry name" value="DEAD/DEAH_box_helicase_dom"/>
</dbReference>
<keyword evidence="2" id="KW-0547">Nucleotide-binding</keyword>
<reference evidence="10 11" key="1">
    <citation type="submission" date="2022-10" db="EMBL/GenBank/DDBJ databases">
        <title>The complete genomes of actinobacterial strains from the NBC collection.</title>
        <authorList>
            <person name="Joergensen T.S."/>
            <person name="Alvarez Arevalo M."/>
            <person name="Sterndorff E.B."/>
            <person name="Faurdal D."/>
            <person name="Vuksanovic O."/>
            <person name="Mourched A.-S."/>
            <person name="Charusanti P."/>
            <person name="Shaw S."/>
            <person name="Blin K."/>
            <person name="Weber T."/>
        </authorList>
    </citation>
    <scope>NUCLEOTIDE SEQUENCE [LARGE SCALE GENOMIC DNA]</scope>
    <source>
        <strain evidence="10 11">NBC 01753</strain>
    </source>
</reference>
<comment type="catalytic activity">
    <reaction evidence="6">
        <text>Couples ATP hydrolysis with the unwinding of duplex DNA by translocating in the 3'-5' direction.</text>
        <dbReference type="EC" id="5.6.2.4"/>
    </reaction>
</comment>
<keyword evidence="5" id="KW-0413">Isomerase</keyword>
<dbReference type="PANTHER" id="PTHR13710">
    <property type="entry name" value="DNA HELICASE RECQ FAMILY MEMBER"/>
    <property type="match status" value="1"/>
</dbReference>
<dbReference type="InterPro" id="IPR027417">
    <property type="entry name" value="P-loop_NTPase"/>
</dbReference>
<evidence type="ECO:0000256" key="5">
    <source>
        <dbReference type="ARBA" id="ARBA00023235"/>
    </source>
</evidence>
<dbReference type="Pfam" id="PF00271">
    <property type="entry name" value="Helicase_C"/>
    <property type="match status" value="1"/>
</dbReference>
<dbReference type="InterPro" id="IPR014001">
    <property type="entry name" value="Helicase_ATP-bd"/>
</dbReference>
<name>A0ABZ1GS79_9ACTN</name>
<dbReference type="Proteomes" id="UP001335325">
    <property type="component" value="Chromosome"/>
</dbReference>
<dbReference type="InterPro" id="IPR001650">
    <property type="entry name" value="Helicase_C-like"/>
</dbReference>
<dbReference type="Gene3D" id="3.40.50.300">
    <property type="entry name" value="P-loop containing nucleotide triphosphate hydrolases"/>
    <property type="match status" value="2"/>
</dbReference>
<dbReference type="SMART" id="SM00490">
    <property type="entry name" value="HELICc"/>
    <property type="match status" value="1"/>
</dbReference>
<feature type="domain" description="Helicase ATP-binding" evidence="8">
    <location>
        <begin position="173"/>
        <end position="348"/>
    </location>
</feature>
<dbReference type="SUPFAM" id="SSF52540">
    <property type="entry name" value="P-loop containing nucleoside triphosphate hydrolases"/>
    <property type="match status" value="1"/>
</dbReference>
<dbReference type="PROSITE" id="PS51194">
    <property type="entry name" value="HELICASE_CTER"/>
    <property type="match status" value="1"/>
</dbReference>
<dbReference type="EC" id="5.6.2.4" evidence="7"/>
<evidence type="ECO:0000256" key="1">
    <source>
        <dbReference type="ARBA" id="ARBA00005446"/>
    </source>
</evidence>
<evidence type="ECO:0000256" key="2">
    <source>
        <dbReference type="ARBA" id="ARBA00022741"/>
    </source>
</evidence>
<dbReference type="NCBIfam" id="NF041063">
    <property type="entry name" value="DpdF"/>
    <property type="match status" value="1"/>
</dbReference>
<gene>
    <name evidence="10" type="primary">dpdF</name>
    <name evidence="10" type="ORF">OIE73_26595</name>
</gene>
<accession>A0ABZ1GS79</accession>
<organism evidence="10 11">
    <name type="scientific">Streptomyces hirsutus</name>
    <dbReference type="NCBI Taxonomy" id="35620"/>
    <lineage>
        <taxon>Bacteria</taxon>
        <taxon>Bacillati</taxon>
        <taxon>Actinomycetota</taxon>
        <taxon>Actinomycetes</taxon>
        <taxon>Kitasatosporales</taxon>
        <taxon>Streptomycetaceae</taxon>
        <taxon>Streptomyces</taxon>
    </lineage>
</organism>
<sequence>MTAQLDIVQRIVLGKEAVADQLTGPHRRFADAWRCDLAGPAVSGDIAALLAQMLRHQAGVAGQRHHELEINLHERGIELQALERAHLRVERFGATRHTVRLGDAWTPDWLHGDPRWIDLACASPGPFIGTDNTTVETSARPNSPVPVDPALHAIAPDIGHYRSRSQASAVRTACLADPASTLHVVLPTGTGKSLVGLAPGLLRARGTTIVVLPTIALALDQERHLRKRFPTSLLPRELAYHSDRVSEERAAIKERLREGTQRILLTSPEALVRGFTATLRTLATSGQLTNLVIDEAHLVRLWGLSFRPEFQIVASLVGELRELATGAGHHPPRVTLLSATLSAPSLQLNDQLFAGSAESLFVGSTFLRSELRYFLGTTTSPGARMEHLIEAMHHLPRPAIIYTTKKEPARTIAERLRAAGFARTAVFHGDLGSAERLGIMRGWSGDDGPTTTDIVVGTSAFGLGVDQSDVRTVVHACVPASVDRFYQEVGRAGRDGHAALSVWLPATPDAAEGQQVENATVIGNIKAWNRWVAMRDHRLTPQQQGKGLILDTSVVPEHGEEPSDANQLWNRNTLVLMERANLIIIDRPDPPVVERIPGELDEAWRARFSKEWTAFVSHVPVRLRSHVANLDRHTLETALQRSRTEIKDAEAASTARITRLLARRECWGRVLSEEYTYTDIGAMRASQNVAPACSGCPAEAHVHQPTLHTARPLVGEALMPDLGRKPSSALASLAAGHRSIVVTCPSGRLRTALSNLVQSCVTNGVRGIVASAALLGLPAIRTASRFADEGMVTVDPLRTGGVPARLSVPSLILMDHGETPPLSWLAPTSGPLRVVVVPEDMPDPAYPDALIKSIRSPHWTIDDFLRRL</sequence>
<keyword evidence="4" id="KW-0238">DNA-binding</keyword>
<evidence type="ECO:0000256" key="4">
    <source>
        <dbReference type="ARBA" id="ARBA00023125"/>
    </source>
</evidence>